<feature type="domain" description="Collagenase NC10/endostatin" evidence="6">
    <location>
        <begin position="469"/>
        <end position="583"/>
    </location>
</feature>
<evidence type="ECO:0000313" key="7">
    <source>
        <dbReference type="EMBL" id="ETE68671.1"/>
    </source>
</evidence>
<dbReference type="GO" id="GO:0005581">
    <property type="term" value="C:collagen trimer"/>
    <property type="evidence" value="ECO:0007669"/>
    <property type="project" value="UniProtKB-KW"/>
</dbReference>
<proteinExistence type="predicted"/>
<dbReference type="GO" id="GO:0030198">
    <property type="term" value="P:extracellular matrix organization"/>
    <property type="evidence" value="ECO:0007669"/>
    <property type="project" value="TreeGrafter"/>
</dbReference>
<dbReference type="SUPFAM" id="SSF56436">
    <property type="entry name" value="C-type lectin-like"/>
    <property type="match status" value="1"/>
</dbReference>
<dbReference type="Gene3D" id="3.40.1620.70">
    <property type="match status" value="1"/>
</dbReference>
<evidence type="ECO:0000256" key="5">
    <source>
        <dbReference type="SAM" id="SignalP"/>
    </source>
</evidence>
<organism evidence="7 8">
    <name type="scientific">Ophiophagus hannah</name>
    <name type="common">King cobra</name>
    <name type="synonym">Naja hannah</name>
    <dbReference type="NCBI Taxonomy" id="8665"/>
    <lineage>
        <taxon>Eukaryota</taxon>
        <taxon>Metazoa</taxon>
        <taxon>Chordata</taxon>
        <taxon>Craniata</taxon>
        <taxon>Vertebrata</taxon>
        <taxon>Euteleostomi</taxon>
        <taxon>Lepidosauria</taxon>
        <taxon>Squamata</taxon>
        <taxon>Bifurcata</taxon>
        <taxon>Unidentata</taxon>
        <taxon>Episquamata</taxon>
        <taxon>Toxicofera</taxon>
        <taxon>Serpentes</taxon>
        <taxon>Colubroidea</taxon>
        <taxon>Elapidae</taxon>
        <taxon>Elapinae</taxon>
        <taxon>Ophiophagus</taxon>
    </lineage>
</organism>
<dbReference type="GO" id="GO:0005615">
    <property type="term" value="C:extracellular space"/>
    <property type="evidence" value="ECO:0007669"/>
    <property type="project" value="TreeGrafter"/>
</dbReference>
<gene>
    <name evidence="7" type="primary">COL8A1</name>
    <name evidence="7" type="ORF">L345_05536</name>
</gene>
<dbReference type="InterPro" id="IPR010515">
    <property type="entry name" value="Collagenase_NC10/endostatin"/>
</dbReference>
<feature type="compositionally biased region" description="Low complexity" evidence="4">
    <location>
        <begin position="201"/>
        <end position="218"/>
    </location>
</feature>
<dbReference type="GO" id="GO:0031012">
    <property type="term" value="C:extracellular matrix"/>
    <property type="evidence" value="ECO:0007669"/>
    <property type="project" value="TreeGrafter"/>
</dbReference>
<dbReference type="InterPro" id="IPR016186">
    <property type="entry name" value="C-type_lectin-like/link_sf"/>
</dbReference>
<feature type="compositionally biased region" description="Polar residues" evidence="4">
    <location>
        <begin position="327"/>
        <end position="336"/>
    </location>
</feature>
<evidence type="ECO:0000256" key="3">
    <source>
        <dbReference type="ARBA" id="ARBA00023119"/>
    </source>
</evidence>
<keyword evidence="5" id="KW-0732">Signal</keyword>
<dbReference type="GO" id="GO:0030020">
    <property type="term" value="F:extracellular matrix structural constituent conferring tensile strength"/>
    <property type="evidence" value="ECO:0007669"/>
    <property type="project" value="TreeGrafter"/>
</dbReference>
<feature type="compositionally biased region" description="Pro residues" evidence="4">
    <location>
        <begin position="364"/>
        <end position="376"/>
    </location>
</feature>
<dbReference type="Pfam" id="PF01391">
    <property type="entry name" value="Collagen"/>
    <property type="match status" value="1"/>
</dbReference>
<dbReference type="InterPro" id="IPR016187">
    <property type="entry name" value="CTDL_fold"/>
</dbReference>
<dbReference type="InterPro" id="IPR050149">
    <property type="entry name" value="Collagen_superfamily"/>
</dbReference>
<feature type="signal peptide" evidence="5">
    <location>
        <begin position="1"/>
        <end position="28"/>
    </location>
</feature>
<evidence type="ECO:0000313" key="8">
    <source>
        <dbReference type="Proteomes" id="UP000018936"/>
    </source>
</evidence>
<reference evidence="7 8" key="1">
    <citation type="journal article" date="2013" name="Proc. Natl. Acad. Sci. U.S.A.">
        <title>The king cobra genome reveals dynamic gene evolution and adaptation in the snake venom system.</title>
        <authorList>
            <person name="Vonk F.J."/>
            <person name="Casewell N.R."/>
            <person name="Henkel C.V."/>
            <person name="Heimberg A.M."/>
            <person name="Jansen H.J."/>
            <person name="McCleary R.J."/>
            <person name="Kerkkamp H.M."/>
            <person name="Vos R.A."/>
            <person name="Guerreiro I."/>
            <person name="Calvete J.J."/>
            <person name="Wuster W."/>
            <person name="Woods A.E."/>
            <person name="Logan J.M."/>
            <person name="Harrison R.A."/>
            <person name="Castoe T.A."/>
            <person name="de Koning A.P."/>
            <person name="Pollock D.D."/>
            <person name="Yandell M."/>
            <person name="Calderon D."/>
            <person name="Renjifo C."/>
            <person name="Currier R.B."/>
            <person name="Salgado D."/>
            <person name="Pla D."/>
            <person name="Sanz L."/>
            <person name="Hyder A.S."/>
            <person name="Ribeiro J.M."/>
            <person name="Arntzen J.W."/>
            <person name="van den Thillart G.E."/>
            <person name="Boetzer M."/>
            <person name="Pirovano W."/>
            <person name="Dirks R.P."/>
            <person name="Spaink H.P."/>
            <person name="Duboule D."/>
            <person name="McGlinn E."/>
            <person name="Kini R.M."/>
            <person name="Richardson M.K."/>
        </authorList>
    </citation>
    <scope>NUCLEOTIDE SEQUENCE</scope>
    <source>
        <tissue evidence="7">Blood</tissue>
    </source>
</reference>
<feature type="compositionally biased region" description="Pro residues" evidence="4">
    <location>
        <begin position="314"/>
        <end position="323"/>
    </location>
</feature>
<sequence length="594" mass="62166">METLKGRQPLGFLCLVLLLGGLTPPSVAQYNWWPFANPKAMTTPAMISQEAKTDVKQFSVPTVLSSSIPHNTPDTTAQEVTTTEQILDLATSSGITKEDAFDNNLPISTFFEGSAVEEGSEFIMVQTTSKVVMTSVQQSTTTADSMVTPINNISQCVCPAIPGPPGPKRISFIEGPPGPPGVSGHPGHPGPQGYPGPEGPQGPTGLPGHEGQQGAPGLPGAPGQPGPPGATGATGIPGPVGSEGPPGVTGPEGHAGIPGQIGSPGLPGFPGPEGPPGINGSPGKNGSKGEKGDPGEPGLPGKPGQTGEKGAQGPPGPAGPPGLPGDNETNQYNSKACVQGPPGPKKFKEDLETHGPNQGRPGLPGKPGPPGPPGPPGVLYLNRVYPVRPRPHCKQPVNQDPCFDSDIEPPIKDSPDKSQNGYKHPTWTFSSKELMLKSASSIPEGSLVYITEEAEAFFKTPKGWKKILLRLVALSFPLTGNMRGISGVDLQCHRQAQEANLQGTFRAFLSGDTQSLMSVVKRTDRNLPLVNLKGQLLAKSWNSLFTTHGNSGFNPMEYPIYAFNGLNVMTDPTWTYKAVWHGLAFQRNHSKIRD</sequence>
<dbReference type="PANTHER" id="PTHR24023">
    <property type="entry name" value="COLLAGEN ALPHA"/>
    <property type="match status" value="1"/>
</dbReference>
<feature type="region of interest" description="Disordered" evidence="4">
    <location>
        <begin position="167"/>
        <end position="378"/>
    </location>
</feature>
<dbReference type="OrthoDB" id="10060752at2759"/>
<keyword evidence="8" id="KW-1185">Reference proteome</keyword>
<evidence type="ECO:0000259" key="6">
    <source>
        <dbReference type="Pfam" id="PF06482"/>
    </source>
</evidence>
<accession>V8P3V9</accession>
<dbReference type="Pfam" id="PF06482">
    <property type="entry name" value="Endostatin"/>
    <property type="match status" value="1"/>
</dbReference>
<evidence type="ECO:0000256" key="2">
    <source>
        <dbReference type="ARBA" id="ARBA00022525"/>
    </source>
</evidence>
<name>V8P3V9_OPHHA</name>
<dbReference type="Gene3D" id="3.10.100.10">
    <property type="entry name" value="Mannose-Binding Protein A, subunit A"/>
    <property type="match status" value="1"/>
</dbReference>
<evidence type="ECO:0000256" key="4">
    <source>
        <dbReference type="SAM" id="MobiDB-lite"/>
    </source>
</evidence>
<protein>
    <submittedName>
        <fullName evidence="7">Collagen alpha-1(VIII) chain</fullName>
    </submittedName>
</protein>
<dbReference type="AlphaFoldDB" id="V8P3V9"/>
<keyword evidence="3 7" id="KW-0176">Collagen</keyword>
<dbReference type="Proteomes" id="UP000018936">
    <property type="component" value="Unassembled WGS sequence"/>
</dbReference>
<feature type="compositionally biased region" description="Low complexity" evidence="4">
    <location>
        <begin position="230"/>
        <end position="252"/>
    </location>
</feature>
<dbReference type="EMBL" id="AZIM01000964">
    <property type="protein sequence ID" value="ETE68671.1"/>
    <property type="molecule type" value="Genomic_DNA"/>
</dbReference>
<feature type="compositionally biased region" description="Pro residues" evidence="4">
    <location>
        <begin position="188"/>
        <end position="200"/>
    </location>
</feature>
<keyword evidence="2" id="KW-0964">Secreted</keyword>
<dbReference type="InterPro" id="IPR008160">
    <property type="entry name" value="Collagen"/>
</dbReference>
<feature type="chain" id="PRO_5004771369" evidence="5">
    <location>
        <begin position="29"/>
        <end position="594"/>
    </location>
</feature>
<dbReference type="PANTHER" id="PTHR24023:SF1112">
    <property type="entry name" value="COL_CUTICLE_N DOMAIN-CONTAINING PROTEIN-RELATED"/>
    <property type="match status" value="1"/>
</dbReference>
<evidence type="ECO:0000256" key="1">
    <source>
        <dbReference type="ARBA" id="ARBA00004613"/>
    </source>
</evidence>
<comment type="caution">
    <text evidence="7">The sequence shown here is derived from an EMBL/GenBank/DDBJ whole genome shotgun (WGS) entry which is preliminary data.</text>
</comment>
<comment type="subcellular location">
    <subcellularLocation>
        <location evidence="1">Secreted</location>
    </subcellularLocation>
</comment>
<feature type="non-terminal residue" evidence="7">
    <location>
        <position position="1"/>
    </location>
</feature>